<evidence type="ECO:0000256" key="13">
    <source>
        <dbReference type="PROSITE-ProRule" id="PRU10144"/>
    </source>
</evidence>
<keyword evidence="2 12" id="KW-0813">Transport</keyword>
<name>A0ABV9QSQ8_9GAMM</name>
<evidence type="ECO:0000256" key="7">
    <source>
        <dbReference type="ARBA" id="ARBA00023004"/>
    </source>
</evidence>
<evidence type="ECO:0000256" key="6">
    <source>
        <dbReference type="ARBA" id="ARBA00022729"/>
    </source>
</evidence>
<keyword evidence="7" id="KW-0408">Iron</keyword>
<feature type="compositionally biased region" description="Low complexity" evidence="15">
    <location>
        <begin position="27"/>
        <end position="36"/>
    </location>
</feature>
<keyword evidence="10 12" id="KW-0472">Membrane</keyword>
<evidence type="ECO:0000256" key="1">
    <source>
        <dbReference type="ARBA" id="ARBA00004571"/>
    </source>
</evidence>
<dbReference type="Gene3D" id="2.40.170.20">
    <property type="entry name" value="TonB-dependent receptor, beta-barrel domain"/>
    <property type="match status" value="1"/>
</dbReference>
<evidence type="ECO:0000256" key="2">
    <source>
        <dbReference type="ARBA" id="ARBA00022448"/>
    </source>
</evidence>
<evidence type="ECO:0000259" key="18">
    <source>
        <dbReference type="Pfam" id="PF07715"/>
    </source>
</evidence>
<evidence type="ECO:0000256" key="14">
    <source>
        <dbReference type="RuleBase" id="RU003357"/>
    </source>
</evidence>
<comment type="subcellular location">
    <subcellularLocation>
        <location evidence="1 12">Cell outer membrane</location>
        <topology evidence="1 12">Multi-pass membrane protein</topology>
    </subcellularLocation>
</comment>
<dbReference type="PANTHER" id="PTHR32552:SF81">
    <property type="entry name" value="TONB-DEPENDENT OUTER MEMBRANE RECEPTOR"/>
    <property type="match status" value="1"/>
</dbReference>
<sequence>MQLRLLSFAIACAIGVQAHAARAADTTAADTPADAAQSETPPLPAHPTGESAQLETISVTARRRSENIEKVPVAISAFSEEDLKDLQASNIDGLQGAVPGLNVVQGRGSSSAVNVFIRGIGQPDALQTFDPGVGMYVDDIYYSRIQGALISLFDVDHVEVLRGPQGTLYGKNSTGGAIKIQTRDPSEATTGSVEGTLGDYGRAEGRFYLSGSFDERWSASIAGAIVGNDGYVRDPVTRQDYNDDDTKAVRAKLQFKPGEDFKATLALDYTRQTTALTLGEPTAPLIQSDFALGAVVLLPPSTREYDFKSRTSFAPDQGQSLTHKGASLHLDWKLSDAWTLKSISAYRRLNSASYIDIDASQFQLGDVFVGFRQKQASQELQLQYDNGSNLQAVYGLYWLRETVPSHQEAYADDLFALGGAPIKFLRTIDDDLRTTSYAGFAHLNWEFVPSWTLAAGLRWTRESKDYDRSTSIFWNPQIPPGLVDGTLAFSGKQDWTAWTPSISLQKQVNDQVMAYVSANRGFKSGGFNGRANSAAEAASAVFDPEFVWTYEIGLKMRSADGRLQGNIAAFHSDYKDFQARVSEVLNPGSPTPTFAFPVLNAAKLKMDGLEFEGAALLGQGTRLSGQLTYLDARYDKFVDPRVQIDPNLASLHAHVPFSPKWSARVALTQTFNLADGGAVTLGGDVSYRDDTWLSVDNRPGLMQDAYTLVGLFGVYDSADGHWQVRAGVRNLTDKTYKTDGQEFSSVGNIQTAYYGWPRNYYVSARYSF</sequence>
<accession>A0ABV9QSQ8</accession>
<dbReference type="Pfam" id="PF07715">
    <property type="entry name" value="Plug"/>
    <property type="match status" value="1"/>
</dbReference>
<keyword evidence="11 12" id="KW-0998">Cell outer membrane</keyword>
<keyword evidence="19" id="KW-0675">Receptor</keyword>
<dbReference type="InterPro" id="IPR036942">
    <property type="entry name" value="Beta-barrel_TonB_sf"/>
</dbReference>
<feature type="domain" description="TonB-dependent receptor plug" evidence="18">
    <location>
        <begin position="69"/>
        <end position="177"/>
    </location>
</feature>
<feature type="signal peptide" evidence="16">
    <location>
        <begin position="1"/>
        <end position="20"/>
    </location>
</feature>
<gene>
    <name evidence="19" type="ORF">ACFO6Q_07095</name>
</gene>
<dbReference type="PANTHER" id="PTHR32552">
    <property type="entry name" value="FERRICHROME IRON RECEPTOR-RELATED"/>
    <property type="match status" value="1"/>
</dbReference>
<dbReference type="PROSITE" id="PS01156">
    <property type="entry name" value="TONB_DEPENDENT_REC_2"/>
    <property type="match status" value="1"/>
</dbReference>
<protein>
    <submittedName>
        <fullName evidence="19">TonB-dependent receptor</fullName>
    </submittedName>
</protein>
<reference evidence="20" key="1">
    <citation type="journal article" date="2019" name="Int. J. Syst. Evol. Microbiol.">
        <title>The Global Catalogue of Microorganisms (GCM) 10K type strain sequencing project: providing services to taxonomists for standard genome sequencing and annotation.</title>
        <authorList>
            <consortium name="The Broad Institute Genomics Platform"/>
            <consortium name="The Broad Institute Genome Sequencing Center for Infectious Disease"/>
            <person name="Wu L."/>
            <person name="Ma J."/>
        </authorList>
    </citation>
    <scope>NUCLEOTIDE SEQUENCE [LARGE SCALE GENOMIC DNA]</scope>
    <source>
        <strain evidence="20">CCUG 30340</strain>
    </source>
</reference>
<evidence type="ECO:0000256" key="15">
    <source>
        <dbReference type="SAM" id="MobiDB-lite"/>
    </source>
</evidence>
<evidence type="ECO:0000256" key="3">
    <source>
        <dbReference type="ARBA" id="ARBA00022452"/>
    </source>
</evidence>
<keyword evidence="5 12" id="KW-0812">Transmembrane</keyword>
<dbReference type="InterPro" id="IPR010917">
    <property type="entry name" value="TonB_rcpt_CS"/>
</dbReference>
<evidence type="ECO:0000259" key="17">
    <source>
        <dbReference type="Pfam" id="PF00593"/>
    </source>
</evidence>
<dbReference type="Proteomes" id="UP001595886">
    <property type="component" value="Unassembled WGS sequence"/>
</dbReference>
<dbReference type="SUPFAM" id="SSF56935">
    <property type="entry name" value="Porins"/>
    <property type="match status" value="1"/>
</dbReference>
<dbReference type="PROSITE" id="PS52016">
    <property type="entry name" value="TONB_DEPENDENT_REC_3"/>
    <property type="match status" value="1"/>
</dbReference>
<evidence type="ECO:0000256" key="12">
    <source>
        <dbReference type="PROSITE-ProRule" id="PRU01360"/>
    </source>
</evidence>
<evidence type="ECO:0000256" key="5">
    <source>
        <dbReference type="ARBA" id="ARBA00022692"/>
    </source>
</evidence>
<comment type="similarity">
    <text evidence="12 14">Belongs to the TonB-dependent receptor family.</text>
</comment>
<evidence type="ECO:0000313" key="20">
    <source>
        <dbReference type="Proteomes" id="UP001595886"/>
    </source>
</evidence>
<feature type="chain" id="PRO_5045849541" evidence="16">
    <location>
        <begin position="21"/>
        <end position="768"/>
    </location>
</feature>
<evidence type="ECO:0000256" key="9">
    <source>
        <dbReference type="ARBA" id="ARBA00023077"/>
    </source>
</evidence>
<feature type="domain" description="TonB-dependent receptor-like beta-barrel" evidence="17">
    <location>
        <begin position="313"/>
        <end position="731"/>
    </location>
</feature>
<dbReference type="InterPro" id="IPR039426">
    <property type="entry name" value="TonB-dep_rcpt-like"/>
</dbReference>
<dbReference type="EMBL" id="JBHSHD010000006">
    <property type="protein sequence ID" value="MFC4820082.1"/>
    <property type="molecule type" value="Genomic_DNA"/>
</dbReference>
<keyword evidence="4" id="KW-0410">Iron transport</keyword>
<evidence type="ECO:0000256" key="16">
    <source>
        <dbReference type="SAM" id="SignalP"/>
    </source>
</evidence>
<keyword evidence="8" id="KW-0406">Ion transport</keyword>
<evidence type="ECO:0000256" key="8">
    <source>
        <dbReference type="ARBA" id="ARBA00023065"/>
    </source>
</evidence>
<feature type="region of interest" description="Disordered" evidence="15">
    <location>
        <begin position="27"/>
        <end position="53"/>
    </location>
</feature>
<proteinExistence type="inferred from homology"/>
<dbReference type="CDD" id="cd01347">
    <property type="entry name" value="ligand_gated_channel"/>
    <property type="match status" value="1"/>
</dbReference>
<dbReference type="RefSeq" id="WP_380019908.1">
    <property type="nucleotide sequence ID" value="NZ_JBHSHD010000006.1"/>
</dbReference>
<dbReference type="Pfam" id="PF00593">
    <property type="entry name" value="TonB_dep_Rec_b-barrel"/>
    <property type="match status" value="1"/>
</dbReference>
<evidence type="ECO:0000256" key="11">
    <source>
        <dbReference type="ARBA" id="ARBA00023237"/>
    </source>
</evidence>
<keyword evidence="9 14" id="KW-0798">TonB box</keyword>
<evidence type="ECO:0000256" key="10">
    <source>
        <dbReference type="ARBA" id="ARBA00023136"/>
    </source>
</evidence>
<comment type="caution">
    <text evidence="19">The sequence shown here is derived from an EMBL/GenBank/DDBJ whole genome shotgun (WGS) entry which is preliminary data.</text>
</comment>
<feature type="short sequence motif" description="TonB C-terminal box" evidence="13">
    <location>
        <begin position="751"/>
        <end position="768"/>
    </location>
</feature>
<keyword evidence="3 12" id="KW-1134">Transmembrane beta strand</keyword>
<keyword evidence="6 16" id="KW-0732">Signal</keyword>
<keyword evidence="20" id="KW-1185">Reference proteome</keyword>
<evidence type="ECO:0000256" key="4">
    <source>
        <dbReference type="ARBA" id="ARBA00022496"/>
    </source>
</evidence>
<evidence type="ECO:0000313" key="19">
    <source>
        <dbReference type="EMBL" id="MFC4820082.1"/>
    </source>
</evidence>
<dbReference type="InterPro" id="IPR000531">
    <property type="entry name" value="Beta-barrel_TonB"/>
</dbReference>
<organism evidence="19 20">
    <name type="scientific">Dokdonella ginsengisoli</name>
    <dbReference type="NCBI Taxonomy" id="363846"/>
    <lineage>
        <taxon>Bacteria</taxon>
        <taxon>Pseudomonadati</taxon>
        <taxon>Pseudomonadota</taxon>
        <taxon>Gammaproteobacteria</taxon>
        <taxon>Lysobacterales</taxon>
        <taxon>Rhodanobacteraceae</taxon>
        <taxon>Dokdonella</taxon>
    </lineage>
</organism>
<dbReference type="InterPro" id="IPR012910">
    <property type="entry name" value="Plug_dom"/>
</dbReference>